<accession>G0PI16</accession>
<dbReference type="InterPro" id="IPR012885">
    <property type="entry name" value="F-box_Sdz-33"/>
</dbReference>
<organism evidence="4">
    <name type="scientific">Caenorhabditis brenneri</name>
    <name type="common">Nematode worm</name>
    <dbReference type="NCBI Taxonomy" id="135651"/>
    <lineage>
        <taxon>Eukaryota</taxon>
        <taxon>Metazoa</taxon>
        <taxon>Ecdysozoa</taxon>
        <taxon>Nematoda</taxon>
        <taxon>Chromadorea</taxon>
        <taxon>Rhabditida</taxon>
        <taxon>Rhabditina</taxon>
        <taxon>Rhabditomorpha</taxon>
        <taxon>Rhabditoidea</taxon>
        <taxon>Rhabditidae</taxon>
        <taxon>Peloderinae</taxon>
        <taxon>Caenorhabditis</taxon>
    </lineage>
</organism>
<dbReference type="HOGENOM" id="CLU_052088_1_0_1"/>
<dbReference type="PANTHER" id="PTHR21503">
    <property type="entry name" value="F-BOX-CONTAINING HYPOTHETICAL PROTEIN C.ELEGANS"/>
    <property type="match status" value="1"/>
</dbReference>
<evidence type="ECO:0000259" key="2">
    <source>
        <dbReference type="Pfam" id="PF07735"/>
    </source>
</evidence>
<feature type="transmembrane region" description="Helical" evidence="1">
    <location>
        <begin position="12"/>
        <end position="36"/>
    </location>
</feature>
<dbReference type="Proteomes" id="UP000008068">
    <property type="component" value="Unassembled WGS sequence"/>
</dbReference>
<dbReference type="EMBL" id="GL380527">
    <property type="protein sequence ID" value="EGT57270.1"/>
    <property type="molecule type" value="Genomic_DNA"/>
</dbReference>
<dbReference type="Pfam" id="PF07735">
    <property type="entry name" value="FBA_2"/>
    <property type="match status" value="1"/>
</dbReference>
<gene>
    <name evidence="3" type="ORF">CAEBREN_22543</name>
</gene>
<evidence type="ECO:0000256" key="1">
    <source>
        <dbReference type="SAM" id="Phobius"/>
    </source>
</evidence>
<keyword evidence="4" id="KW-1185">Reference proteome</keyword>
<evidence type="ECO:0000313" key="3">
    <source>
        <dbReference type="EMBL" id="EGT57270.1"/>
    </source>
</evidence>
<sequence length="317" mass="36925">MSLSCPVRFPLLKLPFLCIEAVVKSLDIFVIIFFALSSRKTRQIVKHLKIPLNGIKIFLSYKKWIKLASLNNDWFFEEEMIWFFEDYNEADPFFDEHQCSRRNPLVLQNNAVPLYTSTTHYSLKSYTDGNEVIPLKLAMEFLNEVFKCSVEEVNIDGDNFPESGDIGVRSAMNLRVTVPYINSHAFGQIQNLNRELNLLLENLQVTGTCSLHLNNKKNGFYVDPKLFKCKRLVFSMDSGAWVTREILLQFEVPQLKFEVCPFSVEDILSFVIQWFHSDNQKLEYLFLTIQDMQISFENFQTEELKPVPCSERNRAPS</sequence>
<name>G0PI16_CAEBE</name>
<reference evidence="4" key="1">
    <citation type="submission" date="2011-07" db="EMBL/GenBank/DDBJ databases">
        <authorList>
            <consortium name="Caenorhabditis brenneri Sequencing and Analysis Consortium"/>
            <person name="Wilson R.K."/>
        </authorList>
    </citation>
    <scope>NUCLEOTIDE SEQUENCE [LARGE SCALE GENOMIC DNA]</scope>
    <source>
        <strain evidence="4">PB2801</strain>
    </source>
</reference>
<dbReference type="PANTHER" id="PTHR21503:SF8">
    <property type="entry name" value="F-BOX ASSOCIATED DOMAIN-CONTAINING PROTEIN-RELATED"/>
    <property type="match status" value="1"/>
</dbReference>
<protein>
    <recommendedName>
        <fullName evidence="2">Sdz-33 F-box domain-containing protein</fullName>
    </recommendedName>
</protein>
<dbReference type="InParanoid" id="G0PI16"/>
<keyword evidence="1" id="KW-0812">Transmembrane</keyword>
<proteinExistence type="predicted"/>
<keyword evidence="1" id="KW-0472">Membrane</keyword>
<evidence type="ECO:0000313" key="4">
    <source>
        <dbReference type="Proteomes" id="UP000008068"/>
    </source>
</evidence>
<dbReference type="AlphaFoldDB" id="G0PI16"/>
<feature type="domain" description="Sdz-33 F-box" evidence="2">
    <location>
        <begin position="230"/>
        <end position="285"/>
    </location>
</feature>
<keyword evidence="1" id="KW-1133">Transmembrane helix</keyword>